<feature type="region of interest" description="Disordered" evidence="4">
    <location>
        <begin position="1"/>
        <end position="20"/>
    </location>
</feature>
<feature type="domain" description="SET" evidence="5">
    <location>
        <begin position="18"/>
        <end position="151"/>
    </location>
</feature>
<name>A0A061RLN2_9CHLO</name>
<feature type="non-terminal residue" evidence="7">
    <location>
        <position position="563"/>
    </location>
</feature>
<dbReference type="PROSITE" id="PS50868">
    <property type="entry name" value="POST_SET"/>
    <property type="match status" value="1"/>
</dbReference>
<accession>A0A061RLN2</accession>
<dbReference type="GO" id="GO:0032259">
    <property type="term" value="P:methylation"/>
    <property type="evidence" value="ECO:0007669"/>
    <property type="project" value="UniProtKB-KW"/>
</dbReference>
<evidence type="ECO:0000256" key="3">
    <source>
        <dbReference type="ARBA" id="ARBA00022691"/>
    </source>
</evidence>
<proteinExistence type="predicted"/>
<feature type="region of interest" description="Disordered" evidence="4">
    <location>
        <begin position="430"/>
        <end position="451"/>
    </location>
</feature>
<dbReference type="SUPFAM" id="SSF82199">
    <property type="entry name" value="SET domain"/>
    <property type="match status" value="1"/>
</dbReference>
<protein>
    <submittedName>
        <fullName evidence="7">Putative histone-lysine n-methyltransferase atxr3-like isoform x1</fullName>
    </submittedName>
</protein>
<reference evidence="7" key="1">
    <citation type="submission" date="2014-05" db="EMBL/GenBank/DDBJ databases">
        <title>The transcriptome of the halophilic microalga Tetraselmis sp. GSL018 isolated from the Great Salt Lake, Utah.</title>
        <authorList>
            <person name="Jinkerson R.E."/>
            <person name="D'Adamo S."/>
            <person name="Posewitz M.C."/>
        </authorList>
    </citation>
    <scope>NUCLEOTIDE SEQUENCE</scope>
    <source>
        <strain evidence="7">GSL018</strain>
    </source>
</reference>
<dbReference type="AlphaFoldDB" id="A0A061RLN2"/>
<dbReference type="Gene3D" id="2.170.270.10">
    <property type="entry name" value="SET domain"/>
    <property type="match status" value="1"/>
</dbReference>
<dbReference type="InterPro" id="IPR046341">
    <property type="entry name" value="SET_dom_sf"/>
</dbReference>
<keyword evidence="3" id="KW-0949">S-adenosyl-L-methionine</keyword>
<evidence type="ECO:0000256" key="4">
    <source>
        <dbReference type="SAM" id="MobiDB-lite"/>
    </source>
</evidence>
<evidence type="ECO:0000256" key="1">
    <source>
        <dbReference type="ARBA" id="ARBA00022603"/>
    </source>
</evidence>
<dbReference type="PANTHER" id="PTHR46655:SF1">
    <property type="entry name" value="HISTONE-LYSINE N-METHYLTRANSFERASE ATXR3"/>
    <property type="match status" value="1"/>
</dbReference>
<dbReference type="InterPro" id="IPR001214">
    <property type="entry name" value="SET_dom"/>
</dbReference>
<dbReference type="PANTHER" id="PTHR46655">
    <property type="entry name" value="HISTONE-LYSINE N-METHYLTRANSFERASE ATXR3"/>
    <property type="match status" value="1"/>
</dbReference>
<dbReference type="SMART" id="SM00317">
    <property type="entry name" value="SET"/>
    <property type="match status" value="1"/>
</dbReference>
<dbReference type="Pfam" id="PF19633">
    <property type="entry name" value="SDG2_C"/>
    <property type="match status" value="1"/>
</dbReference>
<evidence type="ECO:0000313" key="7">
    <source>
        <dbReference type="EMBL" id="JAC72913.1"/>
    </source>
</evidence>
<dbReference type="InterPro" id="IPR045606">
    <property type="entry name" value="ATXR3_C"/>
</dbReference>
<evidence type="ECO:0000259" key="6">
    <source>
        <dbReference type="PROSITE" id="PS50868"/>
    </source>
</evidence>
<dbReference type="GO" id="GO:0008168">
    <property type="term" value="F:methyltransferase activity"/>
    <property type="evidence" value="ECO:0007669"/>
    <property type="project" value="UniProtKB-KW"/>
</dbReference>
<keyword evidence="2 7" id="KW-0808">Transferase</keyword>
<dbReference type="EMBL" id="GBEZ01013036">
    <property type="protein sequence ID" value="JAC72913.1"/>
    <property type="molecule type" value="Transcribed_RNA"/>
</dbReference>
<gene>
    <name evidence="7" type="ORF">TSPGSL018_30192</name>
</gene>
<dbReference type="Pfam" id="PF00856">
    <property type="entry name" value="SET"/>
    <property type="match status" value="1"/>
</dbReference>
<keyword evidence="1 7" id="KW-0489">Methyltransferase</keyword>
<dbReference type="PROSITE" id="PS50280">
    <property type="entry name" value="SET"/>
    <property type="match status" value="1"/>
</dbReference>
<dbReference type="InterPro" id="IPR003616">
    <property type="entry name" value="Post-SET_dom"/>
</dbReference>
<feature type="compositionally biased region" description="Basic and acidic residues" evidence="4">
    <location>
        <begin position="1"/>
        <end position="13"/>
    </location>
</feature>
<sequence length="563" mass="62091">MRCAPSHEKRGRSAGDSSSVQFQARAKGTGIVCAKPDGIPAGTFVACFEGEACTPWRWYEKQDTLRRKLGTLPASEQHKAVALERPRHTDSLGYDVVYVDGSGASGVGSRIAHSCKPNCVAVSMSVSGRVMLGIFTTRHVDRGEELTRDHATVTEMEQEYRNSACLCGTSECRGSALYYVNSKSFHEVLSKHHTFLDRTAMLLVACSDELTNEDEARLEDSGVRASVLLDDPCSDQSPVRWSKKWASLLLRYINFERASLPSALTSKTAASGGMTLERARTETGAIYSNRMHNLAATLDKAKFFLRKQPQSCKLPPLRMLSEQEIISHLWTGSASVANRFVSCFAAHSSNSVAGAAALRNLRQLMQKVPSTCADCRHYLREMASIMGSMGTSHHAAHDCVLLYANTEHFFEPAKYQAITSNIEAGTAADEGSLPAKKAKKPSSSKRRCDTETVGKKYRPGFLWGQMSAWYKQTVRDPSASLSADRRGTVSLPDPESCFSDEALSGKYGTRERTALINHIEHTPAMMWPLQTIWSFKNPSKVYGSPMLDVAIRRMRGDSDHRKP</sequence>
<evidence type="ECO:0000259" key="5">
    <source>
        <dbReference type="PROSITE" id="PS50280"/>
    </source>
</evidence>
<feature type="compositionally biased region" description="Basic residues" evidence="4">
    <location>
        <begin position="436"/>
        <end position="445"/>
    </location>
</feature>
<evidence type="ECO:0000256" key="2">
    <source>
        <dbReference type="ARBA" id="ARBA00022679"/>
    </source>
</evidence>
<feature type="domain" description="Post-SET" evidence="6">
    <location>
        <begin position="161"/>
        <end position="177"/>
    </location>
</feature>
<organism evidence="7">
    <name type="scientific">Tetraselmis sp. GSL018</name>
    <dbReference type="NCBI Taxonomy" id="582737"/>
    <lineage>
        <taxon>Eukaryota</taxon>
        <taxon>Viridiplantae</taxon>
        <taxon>Chlorophyta</taxon>
        <taxon>core chlorophytes</taxon>
        <taxon>Chlorodendrophyceae</taxon>
        <taxon>Chlorodendrales</taxon>
        <taxon>Chlorodendraceae</taxon>
        <taxon>Tetraselmis</taxon>
    </lineage>
</organism>